<evidence type="ECO:0000256" key="2">
    <source>
        <dbReference type="SAM" id="MobiDB-lite"/>
    </source>
</evidence>
<dbReference type="InterPro" id="IPR015940">
    <property type="entry name" value="UBA"/>
</dbReference>
<dbReference type="Proteomes" id="UP000685013">
    <property type="component" value="Chromosome 10"/>
</dbReference>
<dbReference type="PANTHER" id="PTHR35294">
    <property type="entry name" value="UBIQUITIN-ASSOCIATED/TRANSLATION ELONGATION FACTOR EF1B PROTEIN"/>
    <property type="match status" value="1"/>
</dbReference>
<protein>
    <recommendedName>
        <fullName evidence="4">UBA domain-containing protein</fullName>
    </recommendedName>
</protein>
<feature type="region of interest" description="Disordered" evidence="2">
    <location>
        <begin position="621"/>
        <end position="656"/>
    </location>
</feature>
<feature type="region of interest" description="Disordered" evidence="2">
    <location>
        <begin position="122"/>
        <end position="178"/>
    </location>
</feature>
<gene>
    <name evidence="5" type="ORF">SDJN03_15686</name>
</gene>
<evidence type="ECO:0000313" key="5">
    <source>
        <dbReference type="EMBL" id="KAG6590263.1"/>
    </source>
</evidence>
<feature type="coiled-coil region" evidence="1">
    <location>
        <begin position="250"/>
        <end position="295"/>
    </location>
</feature>
<feature type="compositionally biased region" description="Polar residues" evidence="2">
    <location>
        <begin position="427"/>
        <end position="440"/>
    </location>
</feature>
<feature type="region of interest" description="Disordered" evidence="2">
    <location>
        <begin position="304"/>
        <end position="354"/>
    </location>
</feature>
<feature type="compositionally biased region" description="Polar residues" evidence="2">
    <location>
        <begin position="448"/>
        <end position="457"/>
    </location>
</feature>
<feature type="compositionally biased region" description="Basic and acidic residues" evidence="2">
    <location>
        <begin position="152"/>
        <end position="162"/>
    </location>
</feature>
<feature type="chain" id="PRO_5043349867" description="UBA domain-containing protein" evidence="3">
    <location>
        <begin position="17"/>
        <end position="682"/>
    </location>
</feature>
<feature type="region of interest" description="Disordered" evidence="2">
    <location>
        <begin position="31"/>
        <end position="70"/>
    </location>
</feature>
<feature type="compositionally biased region" description="Polar residues" evidence="2">
    <location>
        <begin position="465"/>
        <end position="483"/>
    </location>
</feature>
<feature type="compositionally biased region" description="Polar residues" evidence="2">
    <location>
        <begin position="323"/>
        <end position="347"/>
    </location>
</feature>
<feature type="signal peptide" evidence="3">
    <location>
        <begin position="1"/>
        <end position="16"/>
    </location>
</feature>
<reference evidence="5 6" key="1">
    <citation type="journal article" date="2021" name="Hortic Res">
        <title>The domestication of Cucurbita argyrosperma as revealed by the genome of its wild relative.</title>
        <authorList>
            <person name="Barrera-Redondo J."/>
            <person name="Sanchez-de la Vega G."/>
            <person name="Aguirre-Liguori J.A."/>
            <person name="Castellanos-Morales G."/>
            <person name="Gutierrez-Guerrero Y.T."/>
            <person name="Aguirre-Dugua X."/>
            <person name="Aguirre-Planter E."/>
            <person name="Tenaillon M.I."/>
            <person name="Lira-Saade R."/>
            <person name="Eguiarte L.E."/>
        </authorList>
    </citation>
    <scope>NUCLEOTIDE SEQUENCE [LARGE SCALE GENOMIC DNA]</scope>
    <source>
        <strain evidence="5">JBR-2021</strain>
    </source>
</reference>
<feature type="compositionally biased region" description="Low complexity" evidence="2">
    <location>
        <begin position="58"/>
        <end position="70"/>
    </location>
</feature>
<organism evidence="5 6">
    <name type="scientific">Cucurbita argyrosperma subsp. sororia</name>
    <dbReference type="NCBI Taxonomy" id="37648"/>
    <lineage>
        <taxon>Eukaryota</taxon>
        <taxon>Viridiplantae</taxon>
        <taxon>Streptophyta</taxon>
        <taxon>Embryophyta</taxon>
        <taxon>Tracheophyta</taxon>
        <taxon>Spermatophyta</taxon>
        <taxon>Magnoliopsida</taxon>
        <taxon>eudicotyledons</taxon>
        <taxon>Gunneridae</taxon>
        <taxon>Pentapetalae</taxon>
        <taxon>rosids</taxon>
        <taxon>fabids</taxon>
        <taxon>Cucurbitales</taxon>
        <taxon>Cucurbitaceae</taxon>
        <taxon>Cucurbiteae</taxon>
        <taxon>Cucurbita</taxon>
    </lineage>
</organism>
<feature type="region of interest" description="Disordered" evidence="2">
    <location>
        <begin position="394"/>
        <end position="483"/>
    </location>
</feature>
<keyword evidence="1" id="KW-0175">Coiled coil</keyword>
<accession>A0AAV6N0M8</accession>
<evidence type="ECO:0000313" key="6">
    <source>
        <dbReference type="Proteomes" id="UP000685013"/>
    </source>
</evidence>
<evidence type="ECO:0000259" key="4">
    <source>
        <dbReference type="PROSITE" id="PS50030"/>
    </source>
</evidence>
<dbReference type="Pfam" id="PF22562">
    <property type="entry name" value="UBA_7"/>
    <property type="match status" value="1"/>
</dbReference>
<keyword evidence="3" id="KW-0732">Signal</keyword>
<evidence type="ECO:0000256" key="3">
    <source>
        <dbReference type="SAM" id="SignalP"/>
    </source>
</evidence>
<sequence length="682" mass="74230">MFRIPFQFILVLLCNATNDCLRLKEFSSCREMSPASKSKPKDKKASKEVQKPAPRPTGPAAAGSSGVPATAYNPLSGTFHALEPTVSVSSPLHSSDRFRNIDDTDAQSGVLLSLVAEYDTVSNTGSWSGESEDHKDKRSNPTVRPETIPGADIDKREKTRLKNEKKHQRQKERRAQELQERCTGYLMSRKLDALAQQLVSMGFSQDRATVALMLNEGNIEESVAWLLEGGEEADDPANQDLGGHNLKLDISEELARIADLEAHYKCTKQEVERAVVAYEGDLEKAAESLRELKLDLPAAAAAAAAAAAPPPPKPETTVDPPTALSSKLPGNTSQALRPQANLNPHSIQQRKEEKDFNYTKGAITAGMSIAKNIPQPPRRSQPKMEWGNYEQITTDKRWSSAGTSPVSFSLASPPSQLSSPPSRNETRSLTTGTEFSSLQSGPAREPSSVVQGRNPSLLTKPASVGTISSSPPAGRYSTSSSGFVPQIRSSTSFKVSDMTSTQMYPQVQYQQQQQQQQRHFIPEATHTTVPWSRTGASSPIAPATSLGLFSGASSTQSGLTSPVDWNTGCSMPNLDYTDIDWSVDRSSVRPGGLLQGLNSSYVPNSPHLYESNTSRLVDARPFGQSGTSNFNRDPTGGTTETSANSSREWTSPFEGNDIFSFPRQFVYSPPLEEKKFYDNKPN</sequence>
<dbReference type="AlphaFoldDB" id="A0AAV6N0M8"/>
<feature type="non-terminal residue" evidence="5">
    <location>
        <position position="1"/>
    </location>
</feature>
<dbReference type="PANTHER" id="PTHR35294:SF1">
    <property type="entry name" value="OS05G0409000 PROTEIN"/>
    <property type="match status" value="1"/>
</dbReference>
<feature type="compositionally biased region" description="Low complexity" evidence="2">
    <location>
        <begin position="407"/>
        <end position="422"/>
    </location>
</feature>
<feature type="compositionally biased region" description="Polar residues" evidence="2">
    <location>
        <begin position="624"/>
        <end position="649"/>
    </location>
</feature>
<feature type="compositionally biased region" description="Basic residues" evidence="2">
    <location>
        <begin position="163"/>
        <end position="172"/>
    </location>
</feature>
<evidence type="ECO:0000256" key="1">
    <source>
        <dbReference type="SAM" id="Coils"/>
    </source>
</evidence>
<dbReference type="EMBL" id="JAGKQH010000010">
    <property type="protein sequence ID" value="KAG6590263.1"/>
    <property type="molecule type" value="Genomic_DNA"/>
</dbReference>
<keyword evidence="6" id="KW-1185">Reference proteome</keyword>
<dbReference type="SMART" id="SM00165">
    <property type="entry name" value="UBA"/>
    <property type="match status" value="1"/>
</dbReference>
<proteinExistence type="predicted"/>
<name>A0AAV6N0M8_9ROSI</name>
<dbReference type="PROSITE" id="PS50030">
    <property type="entry name" value="UBA"/>
    <property type="match status" value="1"/>
</dbReference>
<comment type="caution">
    <text evidence="5">The sequence shown here is derived from an EMBL/GenBank/DDBJ whole genome shotgun (WGS) entry which is preliminary data.</text>
</comment>
<feature type="domain" description="UBA" evidence="4">
    <location>
        <begin position="177"/>
        <end position="229"/>
    </location>
</feature>